<comment type="caution">
    <text evidence="1">The sequence shown here is derived from an EMBL/GenBank/DDBJ whole genome shotgun (WGS) entry which is preliminary data.</text>
</comment>
<organism evidence="1 2">
    <name type="scientific">Fusobacterium vincentii 4_1_13</name>
    <dbReference type="NCBI Taxonomy" id="469606"/>
    <lineage>
        <taxon>Bacteria</taxon>
        <taxon>Fusobacteriati</taxon>
        <taxon>Fusobacteriota</taxon>
        <taxon>Fusobacteriia</taxon>
        <taxon>Fusobacteriales</taxon>
        <taxon>Fusobacteriaceae</taxon>
        <taxon>Fusobacterium</taxon>
    </lineage>
</organism>
<dbReference type="RefSeq" id="WP_008802797.1">
    <property type="nucleotide sequence ID" value="NZ_KQ235737.1"/>
</dbReference>
<protein>
    <submittedName>
        <fullName evidence="1">Uncharacterized protein</fullName>
    </submittedName>
</protein>
<dbReference type="HOGENOM" id="CLU_170883_2_0_0"/>
<proteinExistence type="predicted"/>
<dbReference type="EMBL" id="ACDE02000019">
    <property type="protein sequence ID" value="EEO39968.1"/>
    <property type="molecule type" value="Genomic_DNA"/>
</dbReference>
<reference evidence="1 2" key="1">
    <citation type="submission" date="2011-10" db="EMBL/GenBank/DDBJ databases">
        <title>The Genome Sequence of Fusobacterium sp. 4_1_13.</title>
        <authorList>
            <consortium name="The Broad Institute Genome Sequencing Platform"/>
            <person name="Earl A."/>
            <person name="Ward D."/>
            <person name="Feldgarden M."/>
            <person name="Gevers D."/>
            <person name="Strauss J."/>
            <person name="Ambrose C."/>
            <person name="Allen-Vercoe E."/>
            <person name="Young S.K."/>
            <person name="Zeng Q."/>
            <person name="Gargeya S."/>
            <person name="Fitzgerald M."/>
            <person name="Haas B."/>
            <person name="Abouelleil A."/>
            <person name="Alvarado L."/>
            <person name="Arachchi H.M."/>
            <person name="Berlin A."/>
            <person name="Brown A."/>
            <person name="Chapman S.B."/>
            <person name="Chen Z."/>
            <person name="Dunbar C."/>
            <person name="Freedman E."/>
            <person name="Gearin G."/>
            <person name="Goldberg J."/>
            <person name="Griggs A."/>
            <person name="Gujja S."/>
            <person name="Heiman D."/>
            <person name="Howarth C."/>
            <person name="Larson L."/>
            <person name="Lui A."/>
            <person name="MacDonald P.J."/>
            <person name="Montmayeur A."/>
            <person name="Murphy C."/>
            <person name="Neiman D."/>
            <person name="Pearson M."/>
            <person name="Priest M."/>
            <person name="Roberts A."/>
            <person name="Saif S."/>
            <person name="Shea T."/>
            <person name="Shenoy N."/>
            <person name="Sisk P."/>
            <person name="Stolte C."/>
            <person name="Sykes S."/>
            <person name="Wortman J."/>
            <person name="Nusbaum C."/>
            <person name="Birren B."/>
        </authorList>
    </citation>
    <scope>NUCLEOTIDE SEQUENCE [LARGE SCALE GENOMIC DNA]</scope>
    <source>
        <strain evidence="1 2">4_1_13</strain>
    </source>
</reference>
<evidence type="ECO:0000313" key="2">
    <source>
        <dbReference type="Proteomes" id="UP000004925"/>
    </source>
</evidence>
<name>A0A0M1VTI6_FUSVC</name>
<evidence type="ECO:0000313" key="1">
    <source>
        <dbReference type="EMBL" id="EEO39968.1"/>
    </source>
</evidence>
<accession>A0A0M1VTI6</accession>
<dbReference type="SUPFAM" id="SSF160719">
    <property type="entry name" value="gpW/gp25-like"/>
    <property type="match status" value="1"/>
</dbReference>
<dbReference type="AlphaFoldDB" id="A0A0M1VTI6"/>
<dbReference type="Proteomes" id="UP000004925">
    <property type="component" value="Unassembled WGS sequence"/>
</dbReference>
<sequence length="104" mass="12140">MEILLNFGKEKNYIFKKNKATEIVQNIENIISRIKGNVVLAREKGMDINNVDKPFELVKAEIIANCMEEIEKEEKRFEVKNIEIIEMQNIAKMKIKITGEVKDE</sequence>
<gene>
    <name evidence="1" type="ORF">FSCG_00681</name>
</gene>
<dbReference type="Gene3D" id="3.10.450.40">
    <property type="match status" value="1"/>
</dbReference>